<keyword evidence="4 5" id="KW-0472">Membrane</keyword>
<dbReference type="Pfam" id="PF01061">
    <property type="entry name" value="ABC2_membrane"/>
    <property type="match status" value="1"/>
</dbReference>
<name>A0ABV1HHY7_9FIRM</name>
<keyword evidence="8" id="KW-1185">Reference proteome</keyword>
<reference evidence="7 8" key="1">
    <citation type="submission" date="2024-03" db="EMBL/GenBank/DDBJ databases">
        <title>Human intestinal bacterial collection.</title>
        <authorList>
            <person name="Pauvert C."/>
            <person name="Hitch T.C.A."/>
            <person name="Clavel T."/>
        </authorList>
    </citation>
    <scope>NUCLEOTIDE SEQUENCE [LARGE SCALE GENOMIC DNA]</scope>
    <source>
        <strain evidence="7 8">CLA-AP-H27</strain>
    </source>
</reference>
<evidence type="ECO:0000256" key="5">
    <source>
        <dbReference type="RuleBase" id="RU361157"/>
    </source>
</evidence>
<feature type="transmembrane region" description="Helical" evidence="5">
    <location>
        <begin position="133"/>
        <end position="155"/>
    </location>
</feature>
<organism evidence="7 8">
    <name type="scientific">Ventrimonas faecis</name>
    <dbReference type="NCBI Taxonomy" id="3133170"/>
    <lineage>
        <taxon>Bacteria</taxon>
        <taxon>Bacillati</taxon>
        <taxon>Bacillota</taxon>
        <taxon>Clostridia</taxon>
        <taxon>Lachnospirales</taxon>
        <taxon>Lachnospiraceae</taxon>
        <taxon>Ventrimonas</taxon>
    </lineage>
</organism>
<gene>
    <name evidence="7" type="ORF">WMO41_01740</name>
</gene>
<evidence type="ECO:0000256" key="3">
    <source>
        <dbReference type="ARBA" id="ARBA00022989"/>
    </source>
</evidence>
<feature type="transmembrane region" description="Helical" evidence="5">
    <location>
        <begin position="94"/>
        <end position="121"/>
    </location>
</feature>
<feature type="transmembrane region" description="Helical" evidence="5">
    <location>
        <begin position="214"/>
        <end position="238"/>
    </location>
</feature>
<accession>A0ABV1HHY7</accession>
<evidence type="ECO:0000313" key="7">
    <source>
        <dbReference type="EMBL" id="MEQ2561915.1"/>
    </source>
</evidence>
<evidence type="ECO:0000256" key="1">
    <source>
        <dbReference type="ARBA" id="ARBA00004141"/>
    </source>
</evidence>
<dbReference type="InterPro" id="IPR047817">
    <property type="entry name" value="ABC2_TM_bact-type"/>
</dbReference>
<feature type="domain" description="ABC transmembrane type-2" evidence="6">
    <location>
        <begin position="16"/>
        <end position="240"/>
    </location>
</feature>
<dbReference type="Proteomes" id="UP001437460">
    <property type="component" value="Unassembled WGS sequence"/>
</dbReference>
<comment type="caution">
    <text evidence="5">Lacks conserved residue(s) required for the propagation of feature annotation.</text>
</comment>
<protein>
    <recommendedName>
        <fullName evidence="5">Transport permease protein</fullName>
    </recommendedName>
</protein>
<dbReference type="InterPro" id="IPR052522">
    <property type="entry name" value="ABC-2_transport_permease"/>
</dbReference>
<keyword evidence="5" id="KW-1003">Cell membrane</keyword>
<dbReference type="PRINTS" id="PR00164">
    <property type="entry name" value="ABC2TRNSPORT"/>
</dbReference>
<evidence type="ECO:0000256" key="4">
    <source>
        <dbReference type="ARBA" id="ARBA00023136"/>
    </source>
</evidence>
<dbReference type="InterPro" id="IPR013525">
    <property type="entry name" value="ABC2_TM"/>
</dbReference>
<evidence type="ECO:0000256" key="2">
    <source>
        <dbReference type="ARBA" id="ARBA00022692"/>
    </source>
</evidence>
<comment type="similarity">
    <text evidence="5">Belongs to the ABC-2 integral membrane protein family.</text>
</comment>
<dbReference type="PROSITE" id="PS51012">
    <property type="entry name" value="ABC_TM2"/>
    <property type="match status" value="1"/>
</dbReference>
<feature type="transmembrane region" description="Helical" evidence="5">
    <location>
        <begin position="18"/>
        <end position="40"/>
    </location>
</feature>
<keyword evidence="2 5" id="KW-0812">Transmembrane</keyword>
<keyword evidence="5" id="KW-0813">Transport</keyword>
<dbReference type="PANTHER" id="PTHR43332">
    <property type="entry name" value="INNER MEMBRANE TRANSPORT PERMEASE YADH-RELATED"/>
    <property type="match status" value="1"/>
</dbReference>
<comment type="subcellular location">
    <subcellularLocation>
        <location evidence="5">Cell membrane</location>
        <topology evidence="5">Multi-pass membrane protein</topology>
    </subcellularLocation>
    <subcellularLocation>
        <location evidence="1">Membrane</location>
        <topology evidence="1">Multi-pass membrane protein</topology>
    </subcellularLocation>
</comment>
<comment type="caution">
    <text evidence="7">The sequence shown here is derived from an EMBL/GenBank/DDBJ whole genome shotgun (WGS) entry which is preliminary data.</text>
</comment>
<dbReference type="RefSeq" id="WP_349228347.1">
    <property type="nucleotide sequence ID" value="NZ_JBBMFJ010000002.1"/>
</dbReference>
<keyword evidence="3 5" id="KW-1133">Transmembrane helix</keyword>
<proteinExistence type="inferred from homology"/>
<dbReference type="InterPro" id="IPR000412">
    <property type="entry name" value="ABC_2_transport"/>
</dbReference>
<dbReference type="PIRSF" id="PIRSF006648">
    <property type="entry name" value="DrrB"/>
    <property type="match status" value="1"/>
</dbReference>
<evidence type="ECO:0000259" key="6">
    <source>
        <dbReference type="PROSITE" id="PS51012"/>
    </source>
</evidence>
<evidence type="ECO:0000313" key="8">
    <source>
        <dbReference type="Proteomes" id="UP001437460"/>
    </source>
</evidence>
<dbReference type="PANTHER" id="PTHR43332:SF2">
    <property type="entry name" value="INNER MEMBRANE TRANSPORT PERMEASE YADH"/>
    <property type="match status" value="1"/>
</dbReference>
<dbReference type="EMBL" id="JBBMFJ010000002">
    <property type="protein sequence ID" value="MEQ2561915.1"/>
    <property type="molecule type" value="Genomic_DNA"/>
</dbReference>
<sequence length="243" mass="27112">MGILTVLWEKWVEFRHNFFKITSAAMIAPILYILVFGFGVQTVSHGQPYLNFLIPGVVALTTMNGSFNAIAQTLNVQRLYEKAFDQVMISPTPLWQFIAGQIIGGSLRGLYAGSVIILLVLPLRTGLYFNGWSFLFMFLNGAVFSTIGVVVSFYAKNHADVPRFSNYVIMPMAYLCNTFFSTQDMPGGIRQLVGYLPLSQTSAALRQIANHEAFSWSGIGILVLYLLCFSAAASWFLYKKKNL</sequence>